<proteinExistence type="predicted"/>
<gene>
    <name evidence="1" type="ORF">L2E82_16223</name>
</gene>
<reference evidence="2" key="1">
    <citation type="journal article" date="2022" name="Mol. Ecol. Resour.">
        <title>The genomes of chicory, endive, great burdock and yacon provide insights into Asteraceae palaeo-polyploidization history and plant inulin production.</title>
        <authorList>
            <person name="Fan W."/>
            <person name="Wang S."/>
            <person name="Wang H."/>
            <person name="Wang A."/>
            <person name="Jiang F."/>
            <person name="Liu H."/>
            <person name="Zhao H."/>
            <person name="Xu D."/>
            <person name="Zhang Y."/>
        </authorList>
    </citation>
    <scope>NUCLEOTIDE SEQUENCE [LARGE SCALE GENOMIC DNA]</scope>
    <source>
        <strain evidence="2">cv. Punajuju</strain>
    </source>
</reference>
<name>A0ACB9F4X8_CICIN</name>
<dbReference type="Proteomes" id="UP001055811">
    <property type="component" value="Linkage Group LG03"/>
</dbReference>
<organism evidence="1 2">
    <name type="scientific">Cichorium intybus</name>
    <name type="common">Chicory</name>
    <dbReference type="NCBI Taxonomy" id="13427"/>
    <lineage>
        <taxon>Eukaryota</taxon>
        <taxon>Viridiplantae</taxon>
        <taxon>Streptophyta</taxon>
        <taxon>Embryophyta</taxon>
        <taxon>Tracheophyta</taxon>
        <taxon>Spermatophyta</taxon>
        <taxon>Magnoliopsida</taxon>
        <taxon>eudicotyledons</taxon>
        <taxon>Gunneridae</taxon>
        <taxon>Pentapetalae</taxon>
        <taxon>asterids</taxon>
        <taxon>campanulids</taxon>
        <taxon>Asterales</taxon>
        <taxon>Asteraceae</taxon>
        <taxon>Cichorioideae</taxon>
        <taxon>Cichorieae</taxon>
        <taxon>Cichoriinae</taxon>
        <taxon>Cichorium</taxon>
    </lineage>
</organism>
<evidence type="ECO:0000313" key="1">
    <source>
        <dbReference type="EMBL" id="KAI3766172.1"/>
    </source>
</evidence>
<protein>
    <submittedName>
        <fullName evidence="1">Uncharacterized protein</fullName>
    </submittedName>
</protein>
<sequence>MDRISLKKLLYRRDERLEIGKKTRKTAKKISSKKLLQSVDDTCISRQSIASYLLRPANKWLEGVCC</sequence>
<keyword evidence="2" id="KW-1185">Reference proteome</keyword>
<reference evidence="1 2" key="2">
    <citation type="journal article" date="2022" name="Mol. Ecol. Resour.">
        <title>The genomes of chicory, endive, great burdock and yacon provide insights into Asteraceae paleo-polyploidization history and plant inulin production.</title>
        <authorList>
            <person name="Fan W."/>
            <person name="Wang S."/>
            <person name="Wang H."/>
            <person name="Wang A."/>
            <person name="Jiang F."/>
            <person name="Liu H."/>
            <person name="Zhao H."/>
            <person name="Xu D."/>
            <person name="Zhang Y."/>
        </authorList>
    </citation>
    <scope>NUCLEOTIDE SEQUENCE [LARGE SCALE GENOMIC DNA]</scope>
    <source>
        <strain evidence="2">cv. Punajuju</strain>
        <tissue evidence="1">Leaves</tissue>
    </source>
</reference>
<comment type="caution">
    <text evidence="1">The sequence shown here is derived from an EMBL/GenBank/DDBJ whole genome shotgun (WGS) entry which is preliminary data.</text>
</comment>
<dbReference type="EMBL" id="CM042011">
    <property type="protein sequence ID" value="KAI3766172.1"/>
    <property type="molecule type" value="Genomic_DNA"/>
</dbReference>
<accession>A0ACB9F4X8</accession>
<evidence type="ECO:0000313" key="2">
    <source>
        <dbReference type="Proteomes" id="UP001055811"/>
    </source>
</evidence>